<dbReference type="PANTHER" id="PTHR43096">
    <property type="entry name" value="DNAJ HOMOLOG 1, MITOCHONDRIAL-RELATED"/>
    <property type="match status" value="1"/>
</dbReference>
<dbReference type="InterPro" id="IPR036869">
    <property type="entry name" value="J_dom_sf"/>
</dbReference>
<feature type="compositionally biased region" description="Basic and acidic residues" evidence="1">
    <location>
        <begin position="59"/>
        <end position="75"/>
    </location>
</feature>
<sequence length="334" mass="35542">MADLYERLGLKRGADEAAIKRAYRTLAKELHPDRNKDNPKAADRFSEVTQAYDILADKDKRAQYDRGEIDEKGDPKSPFGFGGGSGKAGNPFRGGGGGGFSSRDFGGGNYGGSRPFGGDGGFDPEDLLNELFGGGRARTRPGSGPGGGPSGFQQTQARPQKGTDVKYRLAVDFTDAAELRPQRVTLRSGKTIEVKLPQGFEDGQTIRLTGQGEAGPGGTGDALITLSIKPHRHFRKDGDDIRIDLPVRLSEAVLGAKVKVPTTSGSVMLTIPKATNGGTVMRLKGKGFSRKDGSRGDLLVTIEIAIPKEDPELEAFVRDWTADEARDPRAGLGG</sequence>
<dbReference type="PROSITE" id="PS50076">
    <property type="entry name" value="DNAJ_2"/>
    <property type="match status" value="1"/>
</dbReference>
<name>A0A219B0G6_9SPHN</name>
<accession>A0A219B0G6</accession>
<dbReference type="GO" id="GO:0051082">
    <property type="term" value="F:unfolded protein binding"/>
    <property type="evidence" value="ECO:0007669"/>
    <property type="project" value="InterPro"/>
</dbReference>
<dbReference type="Pfam" id="PF00226">
    <property type="entry name" value="DnaJ"/>
    <property type="match status" value="1"/>
</dbReference>
<organism evidence="3 4">
    <name type="scientific">Pacificimonas flava</name>
    <dbReference type="NCBI Taxonomy" id="1234595"/>
    <lineage>
        <taxon>Bacteria</taxon>
        <taxon>Pseudomonadati</taxon>
        <taxon>Pseudomonadota</taxon>
        <taxon>Alphaproteobacteria</taxon>
        <taxon>Sphingomonadales</taxon>
        <taxon>Sphingosinicellaceae</taxon>
        <taxon>Pacificimonas</taxon>
    </lineage>
</organism>
<feature type="compositionally biased region" description="Gly residues" evidence="1">
    <location>
        <begin position="80"/>
        <end position="121"/>
    </location>
</feature>
<dbReference type="Gene3D" id="1.10.287.110">
    <property type="entry name" value="DnaJ domain"/>
    <property type="match status" value="1"/>
</dbReference>
<dbReference type="PRINTS" id="PR00625">
    <property type="entry name" value="JDOMAIN"/>
</dbReference>
<keyword evidence="4" id="KW-1185">Reference proteome</keyword>
<dbReference type="SUPFAM" id="SSF46565">
    <property type="entry name" value="Chaperone J-domain"/>
    <property type="match status" value="1"/>
</dbReference>
<dbReference type="CDD" id="cd10747">
    <property type="entry name" value="DnaJ_C"/>
    <property type="match status" value="1"/>
</dbReference>
<reference evidence="4" key="1">
    <citation type="submission" date="2017-05" db="EMBL/GenBank/DDBJ databases">
        <authorList>
            <person name="Lin X."/>
        </authorList>
    </citation>
    <scope>NUCLEOTIDE SEQUENCE [LARGE SCALE GENOMIC DNA]</scope>
    <source>
        <strain evidence="4">JLT2012</strain>
    </source>
</reference>
<dbReference type="GO" id="GO:0042026">
    <property type="term" value="P:protein refolding"/>
    <property type="evidence" value="ECO:0007669"/>
    <property type="project" value="TreeGrafter"/>
</dbReference>
<protein>
    <submittedName>
        <fullName evidence="3">Molecular chaperone DnaJ</fullName>
    </submittedName>
</protein>
<feature type="domain" description="J" evidence="2">
    <location>
        <begin position="3"/>
        <end position="68"/>
    </location>
</feature>
<dbReference type="RefSeq" id="WP_088713621.1">
    <property type="nucleotide sequence ID" value="NZ_NFZT01000007.1"/>
</dbReference>
<dbReference type="CDD" id="cd06257">
    <property type="entry name" value="DnaJ"/>
    <property type="match status" value="1"/>
</dbReference>
<dbReference type="AlphaFoldDB" id="A0A219B0G6"/>
<dbReference type="SUPFAM" id="SSF49493">
    <property type="entry name" value="HSP40/DnaJ peptide-binding domain"/>
    <property type="match status" value="2"/>
</dbReference>
<feature type="region of interest" description="Disordered" evidence="1">
    <location>
        <begin position="59"/>
        <end position="163"/>
    </location>
</feature>
<dbReference type="InterPro" id="IPR018253">
    <property type="entry name" value="DnaJ_domain_CS"/>
</dbReference>
<dbReference type="Gene3D" id="2.60.260.20">
    <property type="entry name" value="Urease metallochaperone UreE, N-terminal domain"/>
    <property type="match status" value="2"/>
</dbReference>
<evidence type="ECO:0000259" key="2">
    <source>
        <dbReference type="PROSITE" id="PS50076"/>
    </source>
</evidence>
<dbReference type="PANTHER" id="PTHR43096:SF10">
    <property type="entry name" value="CHAPERONE PROTEIN DNAJ A6, CHLOROPLASTIC"/>
    <property type="match status" value="1"/>
</dbReference>
<dbReference type="InterPro" id="IPR002939">
    <property type="entry name" value="DnaJ_C"/>
</dbReference>
<proteinExistence type="predicted"/>
<dbReference type="FunFam" id="2.60.260.20:FF:000013">
    <property type="entry name" value="DnaJ subfamily B member 11"/>
    <property type="match status" value="1"/>
</dbReference>
<comment type="caution">
    <text evidence="3">The sequence shown here is derived from an EMBL/GenBank/DDBJ whole genome shotgun (WGS) entry which is preliminary data.</text>
</comment>
<evidence type="ECO:0000313" key="3">
    <source>
        <dbReference type="EMBL" id="OWV31825.1"/>
    </source>
</evidence>
<dbReference type="OrthoDB" id="9779889at2"/>
<dbReference type="SMART" id="SM00271">
    <property type="entry name" value="DnaJ"/>
    <property type="match status" value="1"/>
</dbReference>
<dbReference type="EMBL" id="NFZT01000007">
    <property type="protein sequence ID" value="OWV31825.1"/>
    <property type="molecule type" value="Genomic_DNA"/>
</dbReference>
<dbReference type="Pfam" id="PF01556">
    <property type="entry name" value="DnaJ_C"/>
    <property type="match status" value="1"/>
</dbReference>
<gene>
    <name evidence="3" type="ORF">B5C34_15060</name>
</gene>
<dbReference type="InterPro" id="IPR001623">
    <property type="entry name" value="DnaJ_domain"/>
</dbReference>
<dbReference type="STRING" id="1234595.C725_1637"/>
<evidence type="ECO:0000256" key="1">
    <source>
        <dbReference type="SAM" id="MobiDB-lite"/>
    </source>
</evidence>
<dbReference type="InterPro" id="IPR008971">
    <property type="entry name" value="HSP40/DnaJ_pept-bd"/>
</dbReference>
<evidence type="ECO:0000313" key="4">
    <source>
        <dbReference type="Proteomes" id="UP000198462"/>
    </source>
</evidence>
<dbReference type="PROSITE" id="PS00636">
    <property type="entry name" value="DNAJ_1"/>
    <property type="match status" value="1"/>
</dbReference>
<dbReference type="Proteomes" id="UP000198462">
    <property type="component" value="Unassembled WGS sequence"/>
</dbReference>
<dbReference type="GO" id="GO:0005737">
    <property type="term" value="C:cytoplasm"/>
    <property type="evidence" value="ECO:0007669"/>
    <property type="project" value="TreeGrafter"/>
</dbReference>